<feature type="transmembrane region" description="Helical" evidence="1">
    <location>
        <begin position="53"/>
        <end position="71"/>
    </location>
</feature>
<dbReference type="EMBL" id="JBBPCC010000013">
    <property type="protein sequence ID" value="MEK8130140.1"/>
    <property type="molecule type" value="Genomic_DNA"/>
</dbReference>
<proteinExistence type="predicted"/>
<keyword evidence="1" id="KW-1133">Transmembrane helix</keyword>
<evidence type="ECO:0000313" key="2">
    <source>
        <dbReference type="EMBL" id="MEK8130140.1"/>
    </source>
</evidence>
<feature type="transmembrane region" description="Helical" evidence="1">
    <location>
        <begin position="77"/>
        <end position="94"/>
    </location>
</feature>
<reference evidence="2 3" key="1">
    <citation type="submission" date="2024-04" db="EMBL/GenBank/DDBJ databases">
        <title>draft genome sequnece of Paenibacillus filicis.</title>
        <authorList>
            <person name="Kim D.-U."/>
        </authorList>
    </citation>
    <scope>NUCLEOTIDE SEQUENCE [LARGE SCALE GENOMIC DNA]</scope>
    <source>
        <strain evidence="2 3">KACC14197</strain>
    </source>
</reference>
<name>A0ABU9DPY7_9BACL</name>
<dbReference type="RefSeq" id="WP_341417268.1">
    <property type="nucleotide sequence ID" value="NZ_JBBPCC010000013.1"/>
</dbReference>
<comment type="caution">
    <text evidence="2">The sequence shown here is derived from an EMBL/GenBank/DDBJ whole genome shotgun (WGS) entry which is preliminary data.</text>
</comment>
<evidence type="ECO:0000256" key="1">
    <source>
        <dbReference type="SAM" id="Phobius"/>
    </source>
</evidence>
<evidence type="ECO:0000313" key="3">
    <source>
        <dbReference type="Proteomes" id="UP001469365"/>
    </source>
</evidence>
<protein>
    <submittedName>
        <fullName evidence="2">Uncharacterized protein</fullName>
    </submittedName>
</protein>
<sequence>MKWNGRSIGGIALILLGVCSVFIWGALWALISYALAFALLFFGFRFWREADNLFKQICSGLGMLAGLLLLLYWLPKFIALLVATAMILGGWWLYRTGQSAGYSYRVK</sequence>
<organism evidence="2 3">
    <name type="scientific">Paenibacillus filicis</name>
    <dbReference type="NCBI Taxonomy" id="669464"/>
    <lineage>
        <taxon>Bacteria</taxon>
        <taxon>Bacillati</taxon>
        <taxon>Bacillota</taxon>
        <taxon>Bacilli</taxon>
        <taxon>Bacillales</taxon>
        <taxon>Paenibacillaceae</taxon>
        <taxon>Paenibacillus</taxon>
    </lineage>
</organism>
<keyword evidence="1" id="KW-0812">Transmembrane</keyword>
<dbReference type="Proteomes" id="UP001469365">
    <property type="component" value="Unassembled WGS sequence"/>
</dbReference>
<keyword evidence="3" id="KW-1185">Reference proteome</keyword>
<keyword evidence="1" id="KW-0472">Membrane</keyword>
<feature type="transmembrane region" description="Helical" evidence="1">
    <location>
        <begin position="12"/>
        <end position="41"/>
    </location>
</feature>
<gene>
    <name evidence="2" type="ORF">WMW72_19740</name>
</gene>
<accession>A0ABU9DPY7</accession>